<keyword evidence="2 9" id="KW-0032">Aminotransferase</keyword>
<dbReference type="PATRIC" id="fig|1423739.3.peg.364"/>
<evidence type="ECO:0000259" key="10">
    <source>
        <dbReference type="Pfam" id="PF00266"/>
    </source>
</evidence>
<feature type="binding site" evidence="8">
    <location>
        <position position="183"/>
    </location>
    <ligand>
        <name>Mg(2+)</name>
        <dbReference type="ChEBI" id="CHEBI:18420"/>
    </ligand>
</feature>
<evidence type="ECO:0000313" key="11">
    <source>
        <dbReference type="EMBL" id="KRL65204.1"/>
    </source>
</evidence>
<keyword evidence="4 9" id="KW-0663">Pyridoxal phosphate</keyword>
<comment type="catalytic activity">
    <reaction evidence="8">
        <text>phosphonoacetaldehyde + H2O = acetaldehyde + phosphate + H(+)</text>
        <dbReference type="Rhea" id="RHEA:18905"/>
        <dbReference type="ChEBI" id="CHEBI:15343"/>
        <dbReference type="ChEBI" id="CHEBI:15377"/>
        <dbReference type="ChEBI" id="CHEBI:15378"/>
        <dbReference type="ChEBI" id="CHEBI:43474"/>
        <dbReference type="ChEBI" id="CHEBI:58383"/>
        <dbReference type="EC" id="3.11.1.1"/>
    </reaction>
</comment>
<dbReference type="InterPro" id="IPR023198">
    <property type="entry name" value="PGP-like_dom2"/>
</dbReference>
<feature type="binding site" evidence="8">
    <location>
        <position position="8"/>
    </location>
    <ligand>
        <name>Mg(2+)</name>
        <dbReference type="ChEBI" id="CHEBI:18420"/>
    </ligand>
</feature>
<evidence type="ECO:0000313" key="12">
    <source>
        <dbReference type="Proteomes" id="UP000052013"/>
    </source>
</evidence>
<dbReference type="GO" id="GO:0047304">
    <property type="term" value="F:2-aminoethylphosphonate-pyruvate transaminase activity"/>
    <property type="evidence" value="ECO:0007669"/>
    <property type="project" value="UniProtKB-UniRule"/>
</dbReference>
<comment type="subunit">
    <text evidence="9">Homodimer.</text>
</comment>
<comment type="caution">
    <text evidence="11">The sequence shown here is derived from an EMBL/GenBank/DDBJ whole genome shotgun (WGS) entry which is preliminary data.</text>
</comment>
<name>A0A0R1SD43_9LACO</name>
<keyword evidence="3 9" id="KW-0808">Transferase</keyword>
<dbReference type="InterPro" id="IPR023214">
    <property type="entry name" value="HAD_sf"/>
</dbReference>
<dbReference type="InterPro" id="IPR006323">
    <property type="entry name" value="Phosphonoacetald_hydro"/>
</dbReference>
<dbReference type="EMBL" id="AZEY01000073">
    <property type="protein sequence ID" value="KRL65204.1"/>
    <property type="molecule type" value="Genomic_DNA"/>
</dbReference>
<dbReference type="HAMAP" id="MF_01375">
    <property type="entry name" value="PhnX"/>
    <property type="match status" value="1"/>
</dbReference>
<evidence type="ECO:0000256" key="5">
    <source>
        <dbReference type="ARBA" id="ARBA00023270"/>
    </source>
</evidence>
<dbReference type="Gene3D" id="1.10.150.240">
    <property type="entry name" value="Putative phosphatase, domain 2"/>
    <property type="match status" value="1"/>
</dbReference>
<dbReference type="GO" id="GO:0050194">
    <property type="term" value="F:phosphonoacetaldehyde hydrolase activity"/>
    <property type="evidence" value="ECO:0007669"/>
    <property type="project" value="UniProtKB-UniRule"/>
</dbReference>
<dbReference type="SFLD" id="SFLDG01135">
    <property type="entry name" value="C1.5.6:_HAD__Beta-PGM__Phospha"/>
    <property type="match status" value="1"/>
</dbReference>
<dbReference type="SFLD" id="SFLDG01129">
    <property type="entry name" value="C1.5:_HAD__Beta-PGM__Phosphata"/>
    <property type="match status" value="1"/>
</dbReference>
<gene>
    <name evidence="8" type="primary">phnX</name>
    <name evidence="9" type="synonym">phnW</name>
    <name evidence="11" type="ORF">FC85_GL000345</name>
</gene>
<dbReference type="SUPFAM" id="SSF53383">
    <property type="entry name" value="PLP-dependent transferases"/>
    <property type="match status" value="1"/>
</dbReference>
<dbReference type="NCBIfam" id="TIGR03301">
    <property type="entry name" value="PhnW-AepZ"/>
    <property type="match status" value="1"/>
</dbReference>
<comment type="cofactor">
    <cofactor evidence="8">
        <name>Mg(2+)</name>
        <dbReference type="ChEBI" id="CHEBI:18420"/>
    </cofactor>
    <text evidence="8">Binds 1 Mg(2+) ion per subunit.</text>
</comment>
<comment type="function">
    <text evidence="9">Involved in phosphonate degradation.</text>
</comment>
<dbReference type="SFLD" id="SFLDS00003">
    <property type="entry name" value="Haloacid_Dehalogenase"/>
    <property type="match status" value="1"/>
</dbReference>
<accession>A0A0R1SD43</accession>
<dbReference type="STRING" id="1423739.FC85_GL000345"/>
<dbReference type="EC" id="2.6.1.37" evidence="9"/>
<dbReference type="NCBIfam" id="TIGR01509">
    <property type="entry name" value="HAD-SF-IA-v3"/>
    <property type="match status" value="1"/>
</dbReference>
<dbReference type="NCBIfam" id="NF010006">
    <property type="entry name" value="PRK13479.1"/>
    <property type="match status" value="1"/>
</dbReference>
<evidence type="ECO:0000256" key="9">
    <source>
        <dbReference type="HAMAP-Rule" id="MF_01376"/>
    </source>
</evidence>
<dbReference type="InterPro" id="IPR012703">
    <property type="entry name" value="NH2EtPonate_pyrv_transaminase"/>
</dbReference>
<keyword evidence="5 8" id="KW-0704">Schiff base</keyword>
<feature type="active site" description="Nucleophile" evidence="8">
    <location>
        <position position="8"/>
    </location>
</feature>
<dbReference type="HAMAP" id="MF_01376">
    <property type="entry name" value="PhnW_aminotrans_5"/>
    <property type="match status" value="1"/>
</dbReference>
<feature type="active site" description="Schiff-base intermediate with substrate" evidence="8">
    <location>
        <position position="49"/>
    </location>
</feature>
<reference evidence="11 12" key="1">
    <citation type="journal article" date="2015" name="Genome Announc.">
        <title>Expanding the biotechnology potential of lactobacilli through comparative genomics of 213 strains and associated genera.</title>
        <authorList>
            <person name="Sun Z."/>
            <person name="Harris H.M."/>
            <person name="McCann A."/>
            <person name="Guo C."/>
            <person name="Argimon S."/>
            <person name="Zhang W."/>
            <person name="Yang X."/>
            <person name="Jeffery I.B."/>
            <person name="Cooney J.C."/>
            <person name="Kagawa T.F."/>
            <person name="Liu W."/>
            <person name="Song Y."/>
            <person name="Salvetti E."/>
            <person name="Wrobel A."/>
            <person name="Rasinkangas P."/>
            <person name="Parkhill J."/>
            <person name="Rea M.C."/>
            <person name="O'Sullivan O."/>
            <person name="Ritari J."/>
            <person name="Douillard F.P."/>
            <person name="Paul Ross R."/>
            <person name="Yang R."/>
            <person name="Briner A.E."/>
            <person name="Felis G.E."/>
            <person name="de Vos W.M."/>
            <person name="Barrangou R."/>
            <person name="Klaenhammer T.R."/>
            <person name="Caufield P.W."/>
            <person name="Cui Y."/>
            <person name="Zhang H."/>
            <person name="O'Toole P.W."/>
        </authorList>
    </citation>
    <scope>NUCLEOTIDE SEQUENCE [LARGE SCALE GENOMIC DNA]</scope>
    <source>
        <strain evidence="11 12">DSM 14421</strain>
    </source>
</reference>
<comment type="cofactor">
    <cofactor evidence="1 9">
        <name>pyridoxal 5'-phosphate</name>
        <dbReference type="ChEBI" id="CHEBI:597326"/>
    </cofactor>
</comment>
<comment type="catalytic activity">
    <reaction evidence="7 9">
        <text>(2-aminoethyl)phosphonate + pyruvate = phosphonoacetaldehyde + L-alanine</text>
        <dbReference type="Rhea" id="RHEA:17021"/>
        <dbReference type="ChEBI" id="CHEBI:15361"/>
        <dbReference type="ChEBI" id="CHEBI:57418"/>
        <dbReference type="ChEBI" id="CHEBI:57972"/>
        <dbReference type="ChEBI" id="CHEBI:58383"/>
        <dbReference type="EC" id="2.6.1.37"/>
    </reaction>
</comment>
<dbReference type="SUPFAM" id="SSF56784">
    <property type="entry name" value="HAD-like"/>
    <property type="match status" value="1"/>
</dbReference>
<evidence type="ECO:0000256" key="7">
    <source>
        <dbReference type="ARBA" id="ARBA00049460"/>
    </source>
</evidence>
<dbReference type="Gene3D" id="3.40.640.10">
    <property type="entry name" value="Type I PLP-dependent aspartate aminotransferase-like (Major domain)"/>
    <property type="match status" value="1"/>
</dbReference>
<dbReference type="GO" id="GO:0019700">
    <property type="term" value="P:organic phosphonate catabolic process"/>
    <property type="evidence" value="ECO:0007669"/>
    <property type="project" value="UniProtKB-UniRule"/>
</dbReference>
<keyword evidence="6 9" id="KW-0670">Pyruvate</keyword>
<comment type="similarity">
    <text evidence="8">Belongs to the HAD-like hydrolase superfamily. PhnX family.</text>
</comment>
<dbReference type="Proteomes" id="UP000052013">
    <property type="component" value="Unassembled WGS sequence"/>
</dbReference>
<dbReference type="Pfam" id="PF00702">
    <property type="entry name" value="Hydrolase"/>
    <property type="match status" value="1"/>
</dbReference>
<evidence type="ECO:0000256" key="2">
    <source>
        <dbReference type="ARBA" id="ARBA00022576"/>
    </source>
</evidence>
<keyword evidence="8" id="KW-0479">Metal-binding</keyword>
<dbReference type="InterPro" id="IPR000192">
    <property type="entry name" value="Aminotrans_V_dom"/>
</dbReference>
<evidence type="ECO:0000256" key="3">
    <source>
        <dbReference type="ARBA" id="ARBA00022679"/>
    </source>
</evidence>
<dbReference type="AlphaFoldDB" id="A0A0R1SD43"/>
<keyword evidence="8" id="KW-0460">Magnesium</keyword>
<evidence type="ECO:0000256" key="4">
    <source>
        <dbReference type="ARBA" id="ARBA00022898"/>
    </source>
</evidence>
<dbReference type="NCBIfam" id="TIGR01422">
    <property type="entry name" value="phosphonatase"/>
    <property type="match status" value="1"/>
</dbReference>
<dbReference type="InterPro" id="IPR036412">
    <property type="entry name" value="HAD-like_sf"/>
</dbReference>
<feature type="domain" description="Aminotransferase class V" evidence="10">
    <location>
        <begin position="362"/>
        <end position="596"/>
    </location>
</feature>
<evidence type="ECO:0000256" key="8">
    <source>
        <dbReference type="HAMAP-Rule" id="MF_01375"/>
    </source>
</evidence>
<keyword evidence="8" id="KW-0378">Hydrolase</keyword>
<dbReference type="InterPro" id="IPR006439">
    <property type="entry name" value="HAD-SF_hydro_IA"/>
</dbReference>
<dbReference type="NCBIfam" id="TIGR01549">
    <property type="entry name" value="HAD-SF-IA-v1"/>
    <property type="match status" value="1"/>
</dbReference>
<dbReference type="InterPro" id="IPR015422">
    <property type="entry name" value="PyrdxlP-dep_Trfase_small"/>
</dbReference>
<dbReference type="Gene3D" id="3.40.50.1000">
    <property type="entry name" value="HAD superfamily/HAD-like"/>
    <property type="match status" value="1"/>
</dbReference>
<feature type="binding site" evidence="8">
    <location>
        <position position="10"/>
    </location>
    <ligand>
        <name>Mg(2+)</name>
        <dbReference type="ChEBI" id="CHEBI:18420"/>
    </ligand>
</feature>
<dbReference type="GO" id="GO:0000287">
    <property type="term" value="F:magnesium ion binding"/>
    <property type="evidence" value="ECO:0007669"/>
    <property type="project" value="UniProtKB-UniRule"/>
</dbReference>
<dbReference type="EC" id="3.11.1.1" evidence="8"/>
<dbReference type="InterPro" id="IPR015424">
    <property type="entry name" value="PyrdxlP-dep_Trfase"/>
</dbReference>
<dbReference type="NCBIfam" id="TIGR02326">
    <property type="entry name" value="transamin_PhnW"/>
    <property type="match status" value="1"/>
</dbReference>
<proteinExistence type="inferred from homology"/>
<evidence type="ECO:0000256" key="6">
    <source>
        <dbReference type="ARBA" id="ARBA00023317"/>
    </source>
</evidence>
<dbReference type="InterPro" id="IPR015421">
    <property type="entry name" value="PyrdxlP-dep_Trfase_major"/>
</dbReference>
<organism evidence="11 12">
    <name type="scientific">Lentilactobacillus diolivorans DSM 14421</name>
    <dbReference type="NCBI Taxonomy" id="1423739"/>
    <lineage>
        <taxon>Bacteria</taxon>
        <taxon>Bacillati</taxon>
        <taxon>Bacillota</taxon>
        <taxon>Bacilli</taxon>
        <taxon>Lactobacillales</taxon>
        <taxon>Lactobacillaceae</taxon>
        <taxon>Lentilactobacillus</taxon>
    </lineage>
</organism>
<evidence type="ECO:0000256" key="1">
    <source>
        <dbReference type="ARBA" id="ARBA00001933"/>
    </source>
</evidence>
<comment type="similarity">
    <text evidence="9">Belongs to the class-V pyridoxal-phosphate-dependent aminotransferase family. PhnW subfamily.</text>
</comment>
<dbReference type="Gene3D" id="3.90.1150.10">
    <property type="entry name" value="Aspartate Aminotransferase, domain 1"/>
    <property type="match status" value="1"/>
</dbReference>
<sequence length="634" mass="70693">MIKAVVFDWAGTTIDYGSRAPLVAFQRAFHNFGIEISESTIRADIGLDKLSHVKKMMKLKPLQDQWLARYPDVSIEEAIQKIYQEFQIEIRAVLQDTAKLKPGMTELLRYLDHNRIAVATTTGYNQEMLNEVSPLAAAQGYVPKFNITSEQTNYVGRPNPDMLLLAMKKLGIEDPSQVIKVGDTVNDILEGRNAGVTSVGVIEGSNLIGLSKEDYLKLDYDEKMAVKRHAHDQFIKAGANDVIDSIDQLIGVIKDMDELSSFDHENRQEILLTPGPLTTSANVKKAMLIDHGTWDDDYKGVTQEIRGELLAIGKASPKAYTSVLMQGSGTFCVEATLGTAIPQNQASVLMIAINGAYGERMAQIADYYGITHIDLQFNEDQPVDPARVLDEIAKHPEVTHFAVVHCETTTGILNPIERIIPILNKMGIVTIVDAMSSFGGVSIDINRLGVDYLISSANKCIQGVPGFGFVIAKKSVIDKTQGNARSLSLDLYEQYRCFEDHDGKWRFTSPTHVVYAFQEAIEELKDEGGVEARTQRYQANEQLLRNKMILLDYEPVIDEQVQSPIITTFKYPSENFDFHQLYEFLKDRGFVIYPGKVSKIDSFRIGNIGEVYEADIERLVALVGKYDKSVTASA</sequence>
<dbReference type="PANTHER" id="PTHR42778:SF1">
    <property type="entry name" value="2-AMINOETHYLPHOSPHONATE--PYRUVATE TRANSAMINASE"/>
    <property type="match status" value="1"/>
</dbReference>
<dbReference type="PANTHER" id="PTHR42778">
    <property type="entry name" value="2-AMINOETHYLPHOSPHONATE--PYRUVATE TRANSAMINASE"/>
    <property type="match status" value="1"/>
</dbReference>
<feature type="modified residue" description="N6-(pyridoxal phosphate)lysine" evidence="9">
    <location>
        <position position="459"/>
    </location>
</feature>
<dbReference type="Pfam" id="PF00266">
    <property type="entry name" value="Aminotran_5"/>
    <property type="match status" value="1"/>
</dbReference>
<protein>
    <recommendedName>
        <fullName evidence="8 9">Multifunctional fusion protein</fullName>
    </recommendedName>
    <domain>
        <recommendedName>
            <fullName evidence="9">2-aminoethylphosphonate--pyruvate transaminase</fullName>
            <ecNumber evidence="9">2.6.1.37</ecNumber>
        </recommendedName>
        <alternativeName>
            <fullName evidence="9">2-aminoethylphosphonate aminotransferase</fullName>
        </alternativeName>
        <alternativeName>
            <fullName evidence="9">AEP transaminase</fullName>
            <shortName evidence="9">AEPT</shortName>
        </alternativeName>
    </domain>
    <domain>
        <recommendedName>
            <fullName evidence="8">Phosphonoacetaldehyde hydrolase</fullName>
            <shortName evidence="8">Phosphonatase</shortName>
            <ecNumber evidence="8">3.11.1.1</ecNumber>
        </recommendedName>
        <alternativeName>
            <fullName evidence="8">Phosphonoacetaldehyde phosphonohydrolase</fullName>
        </alternativeName>
    </domain>
</protein>